<keyword evidence="1" id="KW-0472">Membrane</keyword>
<reference evidence="3 4" key="1">
    <citation type="submission" date="2020-07" db="EMBL/GenBank/DDBJ databases">
        <authorList>
            <person name="Feng H."/>
        </authorList>
    </citation>
    <scope>NUCLEOTIDE SEQUENCE [LARGE SCALE GENOMIC DNA]</scope>
    <source>
        <strain evidence="4">s-11</strain>
    </source>
</reference>
<dbReference type="RefSeq" id="WP_033102284.1">
    <property type="nucleotide sequence ID" value="NZ_JACEIP010000023.1"/>
</dbReference>
<evidence type="ECO:0000259" key="2">
    <source>
        <dbReference type="Pfam" id="PF01882"/>
    </source>
</evidence>
<evidence type="ECO:0000313" key="3">
    <source>
        <dbReference type="EMBL" id="MBA4543875.1"/>
    </source>
</evidence>
<proteinExistence type="predicted"/>
<gene>
    <name evidence="3" type="ORF">H1164_13355</name>
</gene>
<dbReference type="AlphaFoldDB" id="A0A7W1XC19"/>
<name>A0A7W1XC19_9BACL</name>
<feature type="domain" description="DUF58" evidence="2">
    <location>
        <begin position="214"/>
        <end position="390"/>
    </location>
</feature>
<dbReference type="SUPFAM" id="SSF53300">
    <property type="entry name" value="vWA-like"/>
    <property type="match status" value="1"/>
</dbReference>
<comment type="caution">
    <text evidence="3">The sequence shown here is derived from an EMBL/GenBank/DDBJ whole genome shotgun (WGS) entry which is preliminary data.</text>
</comment>
<dbReference type="PANTHER" id="PTHR33608:SF3">
    <property type="entry name" value="SLR2013 PROTEIN"/>
    <property type="match status" value="1"/>
</dbReference>
<keyword evidence="1" id="KW-0812">Transmembrane</keyword>
<dbReference type="Proteomes" id="UP000530514">
    <property type="component" value="Unassembled WGS sequence"/>
</dbReference>
<dbReference type="EMBL" id="JACEIP010000023">
    <property type="protein sequence ID" value="MBA4543875.1"/>
    <property type="molecule type" value="Genomic_DNA"/>
</dbReference>
<feature type="transmembrane region" description="Helical" evidence="1">
    <location>
        <begin position="24"/>
        <end position="41"/>
    </location>
</feature>
<keyword evidence="1" id="KW-1133">Transmembrane helix</keyword>
<evidence type="ECO:0000313" key="4">
    <source>
        <dbReference type="Proteomes" id="UP000530514"/>
    </source>
</evidence>
<evidence type="ECO:0000256" key="1">
    <source>
        <dbReference type="SAM" id="Phobius"/>
    </source>
</evidence>
<organism evidence="3 4">
    <name type="scientific">Thermoactinomyces daqus</name>
    <dbReference type="NCBI Taxonomy" id="1329516"/>
    <lineage>
        <taxon>Bacteria</taxon>
        <taxon>Bacillati</taxon>
        <taxon>Bacillota</taxon>
        <taxon>Bacilli</taxon>
        <taxon>Bacillales</taxon>
        <taxon>Thermoactinomycetaceae</taxon>
        <taxon>Thermoactinomyces</taxon>
    </lineage>
</organism>
<dbReference type="InterPro" id="IPR002881">
    <property type="entry name" value="DUF58"/>
</dbReference>
<protein>
    <submittedName>
        <fullName evidence="3">DUF58 domain-containing protein</fullName>
    </submittedName>
</protein>
<dbReference type="OrthoDB" id="9778037at2"/>
<keyword evidence="4" id="KW-1185">Reference proteome</keyword>
<dbReference type="PANTHER" id="PTHR33608">
    <property type="entry name" value="BLL2464 PROTEIN"/>
    <property type="match status" value="1"/>
</dbReference>
<sequence length="453" mass="52478">MMFWQKLWKLQWFQGRAVIPAPRFLRLVFFSVLITGFGAWWGLGGLFFLLSNGILLGLVAIELLQLRKMPKFGGEREAKALFELGEENQIRLSLHASAPAVGTMWVRDDFPHGFSVNQRTFQIEWKRETEQAIVYTVWPHRRGKHFFHDLHVRMESKWKLFHYEERIPARLAVDVYPRLEPVRRVKQGFYRSMPASEGQPIARVFGRGQEFSHIREYRPDDDPRQINWMGTARRGKLVSNVYQPETGQQVAIFIDCGRLMGVQNDGESRLDRALEAALGYAAIALDRGEQVSVIAFSNRMLRMIPPGKGMAYLNKIIEGVYDLAPDDVESDYLAAWEAAAPFLKKQTLVTLFTDAANVAFADSLYRMVTLAKKRHLVLTVSMQEPKWTEILQKEPIHELDVYRQIAVEELMSERKKALTRWNHKKVIALDVEPERLASSVIYSFLDIRRRIWT</sequence>
<dbReference type="Pfam" id="PF01882">
    <property type="entry name" value="DUF58"/>
    <property type="match status" value="1"/>
</dbReference>
<accession>A0A7W1XC19</accession>
<dbReference type="InterPro" id="IPR036465">
    <property type="entry name" value="vWFA_dom_sf"/>
</dbReference>